<dbReference type="AlphaFoldDB" id="X0T601"/>
<proteinExistence type="predicted"/>
<protein>
    <submittedName>
        <fullName evidence="1">Uncharacterized protein</fullName>
    </submittedName>
</protein>
<sequence length="57" mass="6364">MAPSLRDVVERRIETYPKVLIRNELVEIDYGGGKVFTPGDVEVALRYITGLALQKSS</sequence>
<organism evidence="1">
    <name type="scientific">marine sediment metagenome</name>
    <dbReference type="NCBI Taxonomy" id="412755"/>
    <lineage>
        <taxon>unclassified sequences</taxon>
        <taxon>metagenomes</taxon>
        <taxon>ecological metagenomes</taxon>
    </lineage>
</organism>
<evidence type="ECO:0000313" key="1">
    <source>
        <dbReference type="EMBL" id="GAF83607.1"/>
    </source>
</evidence>
<comment type="caution">
    <text evidence="1">The sequence shown here is derived from an EMBL/GenBank/DDBJ whole genome shotgun (WGS) entry which is preliminary data.</text>
</comment>
<gene>
    <name evidence="1" type="ORF">S01H1_14394</name>
</gene>
<name>X0T601_9ZZZZ</name>
<reference evidence="1" key="1">
    <citation type="journal article" date="2014" name="Front. Microbiol.">
        <title>High frequency of phylogenetically diverse reductive dehalogenase-homologous genes in deep subseafloor sedimentary metagenomes.</title>
        <authorList>
            <person name="Kawai M."/>
            <person name="Futagami T."/>
            <person name="Toyoda A."/>
            <person name="Takaki Y."/>
            <person name="Nishi S."/>
            <person name="Hori S."/>
            <person name="Arai W."/>
            <person name="Tsubouchi T."/>
            <person name="Morono Y."/>
            <person name="Uchiyama I."/>
            <person name="Ito T."/>
            <person name="Fujiyama A."/>
            <person name="Inagaki F."/>
            <person name="Takami H."/>
        </authorList>
    </citation>
    <scope>NUCLEOTIDE SEQUENCE</scope>
    <source>
        <strain evidence="1">Expedition CK06-06</strain>
    </source>
</reference>
<dbReference type="EMBL" id="BARS01007482">
    <property type="protein sequence ID" value="GAF83607.1"/>
    <property type="molecule type" value="Genomic_DNA"/>
</dbReference>
<feature type="non-terminal residue" evidence="1">
    <location>
        <position position="57"/>
    </location>
</feature>
<accession>X0T601</accession>